<keyword evidence="9" id="KW-0997">Cell inner membrane</keyword>
<feature type="transmembrane region" description="Helical" evidence="9">
    <location>
        <begin position="305"/>
        <end position="333"/>
    </location>
</feature>
<comment type="subcellular location">
    <subcellularLocation>
        <location evidence="9">Cell inner membrane</location>
        <topology evidence="9">Multi-pass membrane protein</topology>
    </subcellularLocation>
    <subcellularLocation>
        <location evidence="1">Cell membrane</location>
        <topology evidence="1">Multi-pass membrane protein</topology>
    </subcellularLocation>
</comment>
<feature type="transmembrane region" description="Helical" evidence="9">
    <location>
        <begin position="15"/>
        <end position="35"/>
    </location>
</feature>
<comment type="caution">
    <text evidence="10">The sequence shown here is derived from an EMBL/GenBank/DDBJ whole genome shotgun (WGS) entry which is preliminary data.</text>
</comment>
<dbReference type="PANTHER" id="PTHR30330:SF3">
    <property type="entry name" value="TRANSCRIPTIONAL REGULATOR, LRP FAMILY"/>
    <property type="match status" value="1"/>
</dbReference>
<evidence type="ECO:0000256" key="4">
    <source>
        <dbReference type="ARBA" id="ARBA00022475"/>
    </source>
</evidence>
<reference evidence="10" key="1">
    <citation type="submission" date="2020-10" db="EMBL/GenBank/DDBJ databases">
        <title>Bacterium isolated from coastal waters sediment.</title>
        <authorList>
            <person name="Chen R.-J."/>
            <person name="Lu D.-C."/>
            <person name="Zhu K.-L."/>
            <person name="Du Z.-J."/>
        </authorList>
    </citation>
    <scope>NUCLEOTIDE SEQUENCE</scope>
    <source>
        <strain evidence="10">N1Y112</strain>
    </source>
</reference>
<keyword evidence="4" id="KW-1003">Cell membrane</keyword>
<dbReference type="PRINTS" id="PR00175">
    <property type="entry name" value="NAALASMPORT"/>
</dbReference>
<feature type="transmembrane region" description="Helical" evidence="9">
    <location>
        <begin position="353"/>
        <end position="375"/>
    </location>
</feature>
<name>A0A8J7JYQ8_9GAMM</name>
<dbReference type="EMBL" id="JADEYS010000004">
    <property type="protein sequence ID" value="MBE9396734.1"/>
    <property type="molecule type" value="Genomic_DNA"/>
</dbReference>
<feature type="transmembrane region" description="Helical" evidence="9">
    <location>
        <begin position="213"/>
        <end position="235"/>
    </location>
</feature>
<evidence type="ECO:0000256" key="6">
    <source>
        <dbReference type="ARBA" id="ARBA00022847"/>
    </source>
</evidence>
<dbReference type="Pfam" id="PF01235">
    <property type="entry name" value="Na_Ala_symp"/>
    <property type="match status" value="1"/>
</dbReference>
<keyword evidence="7 9" id="KW-1133">Transmembrane helix</keyword>
<feature type="transmembrane region" description="Helical" evidence="9">
    <location>
        <begin position="85"/>
        <end position="105"/>
    </location>
</feature>
<evidence type="ECO:0000256" key="1">
    <source>
        <dbReference type="ARBA" id="ARBA00004651"/>
    </source>
</evidence>
<dbReference type="AlphaFoldDB" id="A0A8J7JYQ8"/>
<dbReference type="PROSITE" id="PS00873">
    <property type="entry name" value="NA_ALANINE_SYMP"/>
    <property type="match status" value="1"/>
</dbReference>
<evidence type="ECO:0000256" key="9">
    <source>
        <dbReference type="RuleBase" id="RU363064"/>
    </source>
</evidence>
<keyword evidence="3 9" id="KW-0813">Transport</keyword>
<feature type="transmembrane region" description="Helical" evidence="9">
    <location>
        <begin position="395"/>
        <end position="415"/>
    </location>
</feature>
<dbReference type="NCBIfam" id="TIGR00835">
    <property type="entry name" value="agcS"/>
    <property type="match status" value="1"/>
</dbReference>
<dbReference type="Proteomes" id="UP000640333">
    <property type="component" value="Unassembled WGS sequence"/>
</dbReference>
<feature type="transmembrane region" description="Helical" evidence="9">
    <location>
        <begin position="421"/>
        <end position="439"/>
    </location>
</feature>
<feature type="transmembrane region" description="Helical" evidence="9">
    <location>
        <begin position="149"/>
        <end position="171"/>
    </location>
</feature>
<sequence length="458" mass="47551">MEALSSIIGDINGIVWGWPMLILILGVGFFMSLGLKLMPILKLGTGFKLLASGTSAKKGEESEGEIPPYQALMTAMSATVGTGNIAGVATAVFLGGPGALFWMWLTALVGMATKYSEAVLAVKFREVDEEGNHVGGPMYYIKNGMGKKWAWLGTAFAVFGAIAGFGIGNTVQSNSIAQVIEANFAVPTVVTGVIAMVLVGAVLMGGIKRIGSVAGALVPFMAVAYIIAGLVVLSINADQIGPAISLIIDSAFTGHAAEGGFAGAAVWAAIRFGVARGVFSNEAGLGSAPIAHAAAQTKDPVRQGLIAMLGTFLDTLIVCSVTGLVIVTSGLWTSGESGAALTSAAFALALPGVGNYLVAISLAIFAFTTIIGWSFYGERCVEFLFGVKAIKPYRVLWILAVPVGATLSLDFVWLVADTLNAMMALPNLIAILVLSPVVFKLTREYFERQNGTLAAENK</sequence>
<dbReference type="InterPro" id="IPR001463">
    <property type="entry name" value="Na/Ala_symport"/>
</dbReference>
<comment type="similarity">
    <text evidence="2 9">Belongs to the alanine or glycine:cation symporter (AGCS) (TC 2.A.25) family.</text>
</comment>
<evidence type="ECO:0000256" key="3">
    <source>
        <dbReference type="ARBA" id="ARBA00022448"/>
    </source>
</evidence>
<organism evidence="10 11">
    <name type="scientific">Pontibacterium sinense</name>
    <dbReference type="NCBI Taxonomy" id="2781979"/>
    <lineage>
        <taxon>Bacteria</taxon>
        <taxon>Pseudomonadati</taxon>
        <taxon>Pseudomonadota</taxon>
        <taxon>Gammaproteobacteria</taxon>
        <taxon>Oceanospirillales</taxon>
        <taxon>Oceanospirillaceae</taxon>
        <taxon>Pontibacterium</taxon>
    </lineage>
</organism>
<evidence type="ECO:0000256" key="5">
    <source>
        <dbReference type="ARBA" id="ARBA00022692"/>
    </source>
</evidence>
<dbReference type="RefSeq" id="WP_193952288.1">
    <property type="nucleotide sequence ID" value="NZ_JADEYS010000004.1"/>
</dbReference>
<keyword evidence="8 9" id="KW-0472">Membrane</keyword>
<evidence type="ECO:0000256" key="8">
    <source>
        <dbReference type="ARBA" id="ARBA00023136"/>
    </source>
</evidence>
<proteinExistence type="inferred from homology"/>
<dbReference type="Gene3D" id="1.20.1740.10">
    <property type="entry name" value="Amino acid/polyamine transporter I"/>
    <property type="match status" value="1"/>
</dbReference>
<evidence type="ECO:0000313" key="10">
    <source>
        <dbReference type="EMBL" id="MBE9396734.1"/>
    </source>
</evidence>
<feature type="transmembrane region" description="Helical" evidence="9">
    <location>
        <begin position="183"/>
        <end position="207"/>
    </location>
</feature>
<keyword evidence="6 9" id="KW-0769">Symport</keyword>
<dbReference type="PANTHER" id="PTHR30330">
    <property type="entry name" value="AGSS FAMILY TRANSPORTER, SODIUM-ALANINE"/>
    <property type="match status" value="1"/>
</dbReference>
<protein>
    <submittedName>
        <fullName evidence="10">Sodium:alanine symporter family protein</fullName>
    </submittedName>
</protein>
<dbReference type="GO" id="GO:0005886">
    <property type="term" value="C:plasma membrane"/>
    <property type="evidence" value="ECO:0007669"/>
    <property type="project" value="UniProtKB-SubCell"/>
</dbReference>
<gene>
    <name evidence="10" type="ORF">IOQ59_05595</name>
</gene>
<keyword evidence="5 9" id="KW-0812">Transmembrane</keyword>
<dbReference type="GO" id="GO:0005283">
    <property type="term" value="F:amino acid:sodium symporter activity"/>
    <property type="evidence" value="ECO:0007669"/>
    <property type="project" value="InterPro"/>
</dbReference>
<keyword evidence="11" id="KW-1185">Reference proteome</keyword>
<evidence type="ECO:0000313" key="11">
    <source>
        <dbReference type="Proteomes" id="UP000640333"/>
    </source>
</evidence>
<evidence type="ECO:0000256" key="2">
    <source>
        <dbReference type="ARBA" id="ARBA00009261"/>
    </source>
</evidence>
<accession>A0A8J7JYQ8</accession>
<evidence type="ECO:0000256" key="7">
    <source>
        <dbReference type="ARBA" id="ARBA00022989"/>
    </source>
</evidence>
<dbReference type="FunFam" id="1.20.1740.10:FF:000004">
    <property type="entry name" value="Sodium:alanine symporter family protein"/>
    <property type="match status" value="1"/>
</dbReference>